<dbReference type="InterPro" id="IPR010865">
    <property type="entry name" value="DUF1499"/>
</dbReference>
<keyword evidence="1" id="KW-1133">Transmembrane helix</keyword>
<feature type="transmembrane region" description="Helical" evidence="1">
    <location>
        <begin position="34"/>
        <end position="57"/>
    </location>
</feature>
<proteinExistence type="predicted"/>
<dbReference type="Pfam" id="PF07386">
    <property type="entry name" value="DUF1499"/>
    <property type="match status" value="1"/>
</dbReference>
<name>A0ABS6VPA6_9GAMM</name>
<accession>A0ABS6VPA6</accession>
<gene>
    <name evidence="2" type="ORF">KXJ70_02325</name>
</gene>
<organism evidence="2 3">
    <name type="scientific">Zhongshania aquimaris</name>
    <dbReference type="NCBI Taxonomy" id="2857107"/>
    <lineage>
        <taxon>Bacteria</taxon>
        <taxon>Pseudomonadati</taxon>
        <taxon>Pseudomonadota</taxon>
        <taxon>Gammaproteobacteria</taxon>
        <taxon>Cellvibrionales</taxon>
        <taxon>Spongiibacteraceae</taxon>
        <taxon>Zhongshania</taxon>
    </lineage>
</organism>
<keyword evidence="1" id="KW-0812">Transmembrane</keyword>
<sequence length="232" mass="25497">MNIPSLTNKIAITSLLLLALGAAGVRFHWYTFQIGLLMFSLAALLGFISICASALFTRRTSDPIGRRQLSQAAIIALPAIIFFSLSLFRGAGAPLIHDITTDTENPPQFIAAKQNRLPSDNSLNYQTSNSSLQKQAYPDVQTIPSVLSIDEAQGKAITIAKELGWDINYQEHGHIEASVRSFWFGFTDDIVIRIAQTPSGSIIDLRSSSRVGKGDLGENAKRIRQFTELYLK</sequence>
<feature type="transmembrane region" description="Helical" evidence="1">
    <location>
        <begin position="69"/>
        <end position="88"/>
    </location>
</feature>
<dbReference type="RefSeq" id="WP_219041844.1">
    <property type="nucleotide sequence ID" value="NZ_JAHWDQ010000001.1"/>
</dbReference>
<dbReference type="EMBL" id="JAHWDQ010000001">
    <property type="protein sequence ID" value="MBW2939595.1"/>
    <property type="molecule type" value="Genomic_DNA"/>
</dbReference>
<evidence type="ECO:0000256" key="1">
    <source>
        <dbReference type="SAM" id="Phobius"/>
    </source>
</evidence>
<evidence type="ECO:0000313" key="3">
    <source>
        <dbReference type="Proteomes" id="UP001166291"/>
    </source>
</evidence>
<reference evidence="2" key="1">
    <citation type="submission" date="2021-07" db="EMBL/GenBank/DDBJ databases">
        <title>Zhongshania sp. CAU 1632 isolated from seawater.</title>
        <authorList>
            <person name="Kim W."/>
        </authorList>
    </citation>
    <scope>NUCLEOTIDE SEQUENCE</scope>
    <source>
        <strain evidence="2">CAU 1632</strain>
    </source>
</reference>
<dbReference type="Proteomes" id="UP001166291">
    <property type="component" value="Unassembled WGS sequence"/>
</dbReference>
<protein>
    <submittedName>
        <fullName evidence="2">DUF1499 domain-containing protein</fullName>
    </submittedName>
</protein>
<evidence type="ECO:0000313" key="2">
    <source>
        <dbReference type="EMBL" id="MBW2939595.1"/>
    </source>
</evidence>
<keyword evidence="1" id="KW-0472">Membrane</keyword>
<comment type="caution">
    <text evidence="2">The sequence shown here is derived from an EMBL/GenBank/DDBJ whole genome shotgun (WGS) entry which is preliminary data.</text>
</comment>
<keyword evidence="3" id="KW-1185">Reference proteome</keyword>